<comment type="similarity">
    <text evidence="5">Belongs to the class I-like SAM-binding methyltransferase superfamily. RsmB/NOP family.</text>
</comment>
<keyword evidence="4 5" id="KW-0694">RNA-binding</keyword>
<dbReference type="PANTHER" id="PTHR22807:SF74">
    <property type="entry name" value="TRNA (CYTOSINE(48)-C(5))-METHYLTRANSFERASE"/>
    <property type="match status" value="1"/>
</dbReference>
<accession>A0A7C3YPY4</accession>
<name>A0A7C3YPY4_9EURY</name>
<dbReference type="InterPro" id="IPR001678">
    <property type="entry name" value="MeTrfase_RsmB-F_NOP2_dom"/>
</dbReference>
<feature type="binding site" evidence="5">
    <location>
        <position position="153"/>
    </location>
    <ligand>
        <name>S-adenosyl-L-methionine</name>
        <dbReference type="ChEBI" id="CHEBI:59789"/>
    </ligand>
</feature>
<dbReference type="GO" id="GO:0030488">
    <property type="term" value="P:tRNA methylation"/>
    <property type="evidence" value="ECO:0007669"/>
    <property type="project" value="TreeGrafter"/>
</dbReference>
<dbReference type="PRINTS" id="PR02008">
    <property type="entry name" value="RCMTFAMILY"/>
</dbReference>
<dbReference type="Pfam" id="PF01189">
    <property type="entry name" value="Methyltr_RsmB-F"/>
    <property type="match status" value="1"/>
</dbReference>
<protein>
    <submittedName>
        <fullName evidence="7">NOL1/NOP2/sun family putative RNA methylase</fullName>
    </submittedName>
</protein>
<evidence type="ECO:0000313" key="7">
    <source>
        <dbReference type="EMBL" id="HGE66285.1"/>
    </source>
</evidence>
<dbReference type="Pfam" id="PF22458">
    <property type="entry name" value="RsmF-B_ferredox"/>
    <property type="match status" value="1"/>
</dbReference>
<dbReference type="InterPro" id="IPR011023">
    <property type="entry name" value="Nop2p"/>
</dbReference>
<evidence type="ECO:0000256" key="5">
    <source>
        <dbReference type="PROSITE-ProRule" id="PRU01023"/>
    </source>
</evidence>
<organism evidence="7">
    <name type="scientific">Geoglobus ahangari</name>
    <dbReference type="NCBI Taxonomy" id="113653"/>
    <lineage>
        <taxon>Archaea</taxon>
        <taxon>Methanobacteriati</taxon>
        <taxon>Methanobacteriota</taxon>
        <taxon>Archaeoglobi</taxon>
        <taxon>Archaeoglobales</taxon>
        <taxon>Archaeoglobaceae</taxon>
        <taxon>Geoglobus</taxon>
    </lineage>
</organism>
<feature type="binding site" evidence="5">
    <location>
        <position position="197"/>
    </location>
    <ligand>
        <name>S-adenosyl-L-methionine</name>
        <dbReference type="ChEBI" id="CHEBI:59789"/>
    </ligand>
</feature>
<dbReference type="GO" id="GO:0003723">
    <property type="term" value="F:RNA binding"/>
    <property type="evidence" value="ECO:0007669"/>
    <property type="project" value="UniProtKB-UniRule"/>
</dbReference>
<proteinExistence type="inferred from homology"/>
<evidence type="ECO:0000256" key="4">
    <source>
        <dbReference type="ARBA" id="ARBA00022884"/>
    </source>
</evidence>
<dbReference type="InterPro" id="IPR029063">
    <property type="entry name" value="SAM-dependent_MTases_sf"/>
</dbReference>
<dbReference type="PANTHER" id="PTHR22807">
    <property type="entry name" value="NOP2 YEAST -RELATED NOL1/NOP2/FMU SUN DOMAIN-CONTAINING"/>
    <property type="match status" value="1"/>
</dbReference>
<dbReference type="PROSITE" id="PS51686">
    <property type="entry name" value="SAM_MT_RSMB_NOP"/>
    <property type="match status" value="1"/>
</dbReference>
<dbReference type="EMBL" id="DTAK01000044">
    <property type="protein sequence ID" value="HGU59704.1"/>
    <property type="molecule type" value="Genomic_DNA"/>
</dbReference>
<reference evidence="7" key="1">
    <citation type="journal article" date="2020" name="mSystems">
        <title>Genome- and Community-Level Interaction Insights into Carbon Utilization and Element Cycling Functions of Hydrothermarchaeota in Hydrothermal Sediment.</title>
        <authorList>
            <person name="Zhou Z."/>
            <person name="Liu Y."/>
            <person name="Xu W."/>
            <person name="Pan J."/>
            <person name="Luo Z.H."/>
            <person name="Li M."/>
        </authorList>
    </citation>
    <scope>NUCLEOTIDE SEQUENCE [LARGE SCALE GENOMIC DNA]</scope>
    <source>
        <strain evidence="8">SpSt-62</strain>
        <strain evidence="7">SpSt-97</strain>
    </source>
</reference>
<dbReference type="CDD" id="cd02440">
    <property type="entry name" value="AdoMet_MTases"/>
    <property type="match status" value="1"/>
</dbReference>
<evidence type="ECO:0000256" key="2">
    <source>
        <dbReference type="ARBA" id="ARBA00022679"/>
    </source>
</evidence>
<dbReference type="EMBL" id="DTPI01000028">
    <property type="protein sequence ID" value="HGE66285.1"/>
    <property type="molecule type" value="Genomic_DNA"/>
</dbReference>
<evidence type="ECO:0000256" key="1">
    <source>
        <dbReference type="ARBA" id="ARBA00022603"/>
    </source>
</evidence>
<feature type="active site" description="Nucleophile" evidence="5">
    <location>
        <position position="250"/>
    </location>
</feature>
<gene>
    <name evidence="8" type="ORF">ENT89_06090</name>
    <name evidence="7" type="ORF">ENX77_04060</name>
</gene>
<keyword evidence="2 5" id="KW-0808">Transferase</keyword>
<dbReference type="InterPro" id="IPR054728">
    <property type="entry name" value="RsmB-like_ferredoxin"/>
</dbReference>
<dbReference type="NCBIfam" id="TIGR00446">
    <property type="entry name" value="nop2p"/>
    <property type="match status" value="1"/>
</dbReference>
<dbReference type="Gene3D" id="3.30.70.1170">
    <property type="entry name" value="Sun protein, domain 3"/>
    <property type="match status" value="1"/>
</dbReference>
<keyword evidence="1 5" id="KW-0489">Methyltransferase</keyword>
<evidence type="ECO:0000259" key="6">
    <source>
        <dbReference type="PROSITE" id="PS51686"/>
    </source>
</evidence>
<dbReference type="InterPro" id="IPR023267">
    <property type="entry name" value="RCMT"/>
</dbReference>
<dbReference type="GO" id="GO:0016428">
    <property type="term" value="F:tRNA (cytidine-5-)-methyltransferase activity"/>
    <property type="evidence" value="ECO:0007669"/>
    <property type="project" value="TreeGrafter"/>
</dbReference>
<dbReference type="InterPro" id="IPR049560">
    <property type="entry name" value="MeTrfase_RsmB-F_NOP2_cat"/>
</dbReference>
<keyword evidence="3 5" id="KW-0949">S-adenosyl-L-methionine</keyword>
<feature type="domain" description="SAM-dependent MTase RsmB/NOP-type" evidence="6">
    <location>
        <begin position="39"/>
        <end position="318"/>
    </location>
</feature>
<evidence type="ECO:0000256" key="3">
    <source>
        <dbReference type="ARBA" id="ARBA00022691"/>
    </source>
</evidence>
<feature type="binding site" evidence="5">
    <location>
        <position position="180"/>
    </location>
    <ligand>
        <name>S-adenosyl-L-methionine</name>
        <dbReference type="ChEBI" id="CHEBI:59789"/>
    </ligand>
</feature>
<comment type="caution">
    <text evidence="7">The sequence shown here is derived from an EMBL/GenBank/DDBJ whole genome shotgun (WGS) entry which is preliminary data.</text>
</comment>
<comment type="caution">
    <text evidence="5">Lacks conserved residue(s) required for the propagation of feature annotation.</text>
</comment>
<dbReference type="Gene3D" id="3.40.50.150">
    <property type="entry name" value="Vaccinia Virus protein VP39"/>
    <property type="match status" value="1"/>
</dbReference>
<dbReference type="AlphaFoldDB" id="A0A7C3YPY4"/>
<sequence>MIFDFPSSNLSRELAKKCGYDEFIIRRWINFFGEEETLKLVEAMENVPKYIRVNTLKISEDRLLDKLRRRGFHLSETKVPFCYEVVEAPYSIGATPEFLMGYYYVMDKSSCIPPLVLNPSEKDIVVDFAASPGGKTTMLSQLMGNKGCIIAIEANEERLKPLIDNIHRMGVLNVGVLRMDASSFYRTGIKADKILLDAPCTGEGIIHKDPTRKTSRGVKDIEFCSSLQRKLLDSAIKSLKEGGVLVYSTCSLTPEENEIVINELLERYRIHLEEIPHGDPALTEIGEIKLNKELKKARRFYPHRHRCSGFFVAKIVKDFRD</sequence>
<evidence type="ECO:0000313" key="8">
    <source>
        <dbReference type="EMBL" id="HGU59704.1"/>
    </source>
</evidence>
<dbReference type="SUPFAM" id="SSF53335">
    <property type="entry name" value="S-adenosyl-L-methionine-dependent methyltransferases"/>
    <property type="match status" value="1"/>
</dbReference>